<accession>A0A8H6FWC1</accession>
<organism evidence="2 3">
    <name type="scientific">Letharia columbiana</name>
    <dbReference type="NCBI Taxonomy" id="112416"/>
    <lineage>
        <taxon>Eukaryota</taxon>
        <taxon>Fungi</taxon>
        <taxon>Dikarya</taxon>
        <taxon>Ascomycota</taxon>
        <taxon>Pezizomycotina</taxon>
        <taxon>Lecanoromycetes</taxon>
        <taxon>OSLEUM clade</taxon>
        <taxon>Lecanoromycetidae</taxon>
        <taxon>Lecanorales</taxon>
        <taxon>Lecanorineae</taxon>
        <taxon>Parmeliaceae</taxon>
        <taxon>Letharia</taxon>
    </lineage>
</organism>
<feature type="domain" description="F-box" evidence="1">
    <location>
        <begin position="52"/>
        <end position="97"/>
    </location>
</feature>
<dbReference type="InterPro" id="IPR032675">
    <property type="entry name" value="LRR_dom_sf"/>
</dbReference>
<evidence type="ECO:0000313" key="2">
    <source>
        <dbReference type="EMBL" id="KAF6235949.1"/>
    </source>
</evidence>
<dbReference type="SUPFAM" id="SSF52047">
    <property type="entry name" value="RNI-like"/>
    <property type="match status" value="1"/>
</dbReference>
<keyword evidence="3" id="KW-1185">Reference proteome</keyword>
<proteinExistence type="predicted"/>
<evidence type="ECO:0000259" key="1">
    <source>
        <dbReference type="PROSITE" id="PS50181"/>
    </source>
</evidence>
<dbReference type="Gene3D" id="3.80.10.10">
    <property type="entry name" value="Ribonuclease Inhibitor"/>
    <property type="match status" value="1"/>
</dbReference>
<gene>
    <name evidence="2" type="ORF">HO173_005577</name>
</gene>
<sequence>MEASHAPAPSSLASFLTCSAPLDHKSQFSSWTFLLITAHSSLKMHVYQLLSFSPLEKFPGELLYDIVSALPRQDLLRVRLVSKTLATAAASSLFHTIPVWLGLKSLEQFKAISEHHQLSQYVKEIVFSPLRFIDHGSADQYLDQVRRLSSHGSSWEDSQTLTSAGHIAAYKSSIETQRLLSSQGIDSKILIEGMRRLPQLSSITIDFLNFSIGCLELMTAFGTLKAGLSLTYDCEHLLPLIFGAMIASKANIKTFKLGEHEEFRQDLQGFGTRCSLLEFLSSARDGGRNRPRTISSEALLNTFYLADEPEGRKTLRELRSLEISSIETNSDHGEELNETMTAIRQIIGLSPNLEKVTLGEISDKVSGEMPSLISAFGSSKLQRLQKLDVYNYASEANDMVHFFGSHAATLVEIRLGWMTLLDGNWSSLLTRLRQVKFLRLKHFVLNDCDDNEVDLEVQNYVLGKTDFDPIVEARTMRDNLAST</sequence>
<dbReference type="OrthoDB" id="5422579at2759"/>
<dbReference type="InterPro" id="IPR036047">
    <property type="entry name" value="F-box-like_dom_sf"/>
</dbReference>
<dbReference type="RefSeq" id="XP_037165301.1">
    <property type="nucleotide sequence ID" value="XM_037307492.1"/>
</dbReference>
<reference evidence="2 3" key="1">
    <citation type="journal article" date="2020" name="Genomics">
        <title>Complete, high-quality genomes from long-read metagenomic sequencing of two wolf lichen thalli reveals enigmatic genome architecture.</title>
        <authorList>
            <person name="McKenzie S.K."/>
            <person name="Walston R.F."/>
            <person name="Allen J.L."/>
        </authorList>
    </citation>
    <scope>NUCLEOTIDE SEQUENCE [LARGE SCALE GENOMIC DNA]</scope>
    <source>
        <strain evidence="2">WasteWater2</strain>
    </source>
</reference>
<name>A0A8H6FWC1_9LECA</name>
<dbReference type="EMBL" id="JACCJC010000021">
    <property type="protein sequence ID" value="KAF6235949.1"/>
    <property type="molecule type" value="Genomic_DNA"/>
</dbReference>
<dbReference type="GeneID" id="59287239"/>
<dbReference type="PROSITE" id="PS50181">
    <property type="entry name" value="FBOX"/>
    <property type="match status" value="1"/>
</dbReference>
<dbReference type="SUPFAM" id="SSF81383">
    <property type="entry name" value="F-box domain"/>
    <property type="match status" value="1"/>
</dbReference>
<evidence type="ECO:0000313" key="3">
    <source>
        <dbReference type="Proteomes" id="UP000578531"/>
    </source>
</evidence>
<comment type="caution">
    <text evidence="2">The sequence shown here is derived from an EMBL/GenBank/DDBJ whole genome shotgun (WGS) entry which is preliminary data.</text>
</comment>
<protein>
    <recommendedName>
        <fullName evidence="1">F-box domain-containing protein</fullName>
    </recommendedName>
</protein>
<dbReference type="AlphaFoldDB" id="A0A8H6FWC1"/>
<dbReference type="Proteomes" id="UP000578531">
    <property type="component" value="Unassembled WGS sequence"/>
</dbReference>
<dbReference type="InterPro" id="IPR001810">
    <property type="entry name" value="F-box_dom"/>
</dbReference>